<evidence type="ECO:0000313" key="1">
    <source>
        <dbReference type="EMBL" id="AYV85919.1"/>
    </source>
</evidence>
<protein>
    <submittedName>
        <fullName evidence="1">Uncharacterized protein</fullName>
    </submittedName>
</protein>
<gene>
    <name evidence="1" type="ORF">Solivirus1_76</name>
</gene>
<organism evidence="1">
    <name type="scientific">Solivirus sp</name>
    <dbReference type="NCBI Taxonomy" id="2487772"/>
    <lineage>
        <taxon>Viruses</taxon>
        <taxon>Pithoviruses</taxon>
    </lineage>
</organism>
<proteinExistence type="predicted"/>
<name>A0A3G5AJS3_9VIRU</name>
<sequence length="114" mass="12876">MSAYPLYDELMTRVITRPNLIITESYTKRLNDVLSACDLNQSEQITVLIITFYSKSQPSSSNIFTPDTFTAKSKISKLPYGIKCAVGMKGFSFCLDLIPNELKFLLGEYCELNN</sequence>
<dbReference type="EMBL" id="MK072489">
    <property type="protein sequence ID" value="AYV85919.1"/>
    <property type="molecule type" value="Genomic_DNA"/>
</dbReference>
<reference evidence="1" key="1">
    <citation type="submission" date="2018-10" db="EMBL/GenBank/DDBJ databases">
        <title>Hidden diversity of soil giant viruses.</title>
        <authorList>
            <person name="Schulz F."/>
            <person name="Alteio L."/>
            <person name="Goudeau D."/>
            <person name="Ryan E.M."/>
            <person name="Malmstrom R.R."/>
            <person name="Blanchard J."/>
            <person name="Woyke T."/>
        </authorList>
    </citation>
    <scope>NUCLEOTIDE SEQUENCE</scope>
    <source>
        <strain evidence="1">SOV1</strain>
    </source>
</reference>
<accession>A0A3G5AJS3</accession>